<gene>
    <name evidence="4" type="ORF">AALO_G00035260</name>
</gene>
<dbReference type="PANTHER" id="PTHR48051:SF1">
    <property type="entry name" value="RAS SUPPRESSOR PROTEIN 1"/>
    <property type="match status" value="1"/>
</dbReference>
<dbReference type="PANTHER" id="PTHR48051">
    <property type="match status" value="1"/>
</dbReference>
<proteinExistence type="predicted"/>
<evidence type="ECO:0000256" key="3">
    <source>
        <dbReference type="SAM" id="MobiDB-lite"/>
    </source>
</evidence>
<dbReference type="SUPFAM" id="SSF52058">
    <property type="entry name" value="L domain-like"/>
    <property type="match status" value="1"/>
</dbReference>
<evidence type="ECO:0000313" key="4">
    <source>
        <dbReference type="EMBL" id="KAG5282842.1"/>
    </source>
</evidence>
<feature type="non-terminal residue" evidence="4">
    <location>
        <position position="1"/>
    </location>
</feature>
<protein>
    <submittedName>
        <fullName evidence="4">Uncharacterized protein</fullName>
    </submittedName>
</protein>
<comment type="caution">
    <text evidence="4">The sequence shown here is derived from an EMBL/GenBank/DDBJ whole genome shotgun (WGS) entry which is preliminary data.</text>
</comment>
<accession>A0AAV6H9L6</accession>
<dbReference type="Pfam" id="PF13855">
    <property type="entry name" value="LRR_8"/>
    <property type="match status" value="1"/>
</dbReference>
<dbReference type="Gene3D" id="3.80.10.10">
    <property type="entry name" value="Ribonuclease Inhibitor"/>
    <property type="match status" value="1"/>
</dbReference>
<dbReference type="InterPro" id="IPR001611">
    <property type="entry name" value="Leu-rich_rpt"/>
</dbReference>
<dbReference type="EMBL" id="JADWDJ010000003">
    <property type="protein sequence ID" value="KAG5282842.1"/>
    <property type="molecule type" value="Genomic_DNA"/>
</dbReference>
<dbReference type="InterPro" id="IPR003591">
    <property type="entry name" value="Leu-rich_rpt_typical-subtyp"/>
</dbReference>
<dbReference type="InterPro" id="IPR032675">
    <property type="entry name" value="LRR_dom_sf"/>
</dbReference>
<evidence type="ECO:0000256" key="2">
    <source>
        <dbReference type="ARBA" id="ARBA00022737"/>
    </source>
</evidence>
<sequence length="143" mass="15857">THTLTSLRTLVLSFCRLLQLPNELYSLPCLQHLDVSYNLLTFLSSSIRNLRSLRSLNVEGNQLLGLPAGVLRLSLDQLRLSLNYTHPALWNTHSSTHTHTHTVVEHTSQPAAAGTHCCTRTHTPQPTHTTNTGTATSQQRVCV</sequence>
<name>A0AAV6H9L6_9TELE</name>
<dbReference type="Proteomes" id="UP000823561">
    <property type="component" value="Chromosome 3"/>
</dbReference>
<feature type="compositionally biased region" description="Low complexity" evidence="3">
    <location>
        <begin position="121"/>
        <end position="136"/>
    </location>
</feature>
<dbReference type="GO" id="GO:0005737">
    <property type="term" value="C:cytoplasm"/>
    <property type="evidence" value="ECO:0007669"/>
    <property type="project" value="TreeGrafter"/>
</dbReference>
<reference evidence="4" key="1">
    <citation type="submission" date="2020-10" db="EMBL/GenBank/DDBJ databases">
        <title>Chromosome-scale genome assembly of the Allis shad, Alosa alosa.</title>
        <authorList>
            <person name="Margot Z."/>
            <person name="Christophe K."/>
            <person name="Cabau C."/>
            <person name="Louis A."/>
            <person name="Berthelot C."/>
            <person name="Parey E."/>
            <person name="Roest Crollius H."/>
            <person name="Montfort J."/>
            <person name="Robinson-Rechavi M."/>
            <person name="Bucao C."/>
            <person name="Bouchez O."/>
            <person name="Gislard M."/>
            <person name="Lluch J."/>
            <person name="Milhes M."/>
            <person name="Lampietro C."/>
            <person name="Lopez Roques C."/>
            <person name="Donnadieu C."/>
            <person name="Braasch I."/>
            <person name="Desvignes T."/>
            <person name="Postlethwait J."/>
            <person name="Bobe J."/>
            <person name="Guiguen Y."/>
        </authorList>
    </citation>
    <scope>NUCLEOTIDE SEQUENCE</scope>
    <source>
        <strain evidence="4">M-15738</strain>
        <tissue evidence="4">Blood</tissue>
    </source>
</reference>
<keyword evidence="5" id="KW-1185">Reference proteome</keyword>
<keyword evidence="1" id="KW-0433">Leucine-rich repeat</keyword>
<evidence type="ECO:0000313" key="5">
    <source>
        <dbReference type="Proteomes" id="UP000823561"/>
    </source>
</evidence>
<evidence type="ECO:0000256" key="1">
    <source>
        <dbReference type="ARBA" id="ARBA00022614"/>
    </source>
</evidence>
<dbReference type="SMART" id="SM00369">
    <property type="entry name" value="LRR_TYP"/>
    <property type="match status" value="3"/>
</dbReference>
<feature type="region of interest" description="Disordered" evidence="3">
    <location>
        <begin position="121"/>
        <end position="143"/>
    </location>
</feature>
<dbReference type="InterPro" id="IPR050216">
    <property type="entry name" value="LRR_domain-containing"/>
</dbReference>
<keyword evidence="2" id="KW-0677">Repeat</keyword>
<dbReference type="AlphaFoldDB" id="A0AAV6H9L6"/>
<organism evidence="4 5">
    <name type="scientific">Alosa alosa</name>
    <name type="common">allis shad</name>
    <dbReference type="NCBI Taxonomy" id="278164"/>
    <lineage>
        <taxon>Eukaryota</taxon>
        <taxon>Metazoa</taxon>
        <taxon>Chordata</taxon>
        <taxon>Craniata</taxon>
        <taxon>Vertebrata</taxon>
        <taxon>Euteleostomi</taxon>
        <taxon>Actinopterygii</taxon>
        <taxon>Neopterygii</taxon>
        <taxon>Teleostei</taxon>
        <taxon>Clupei</taxon>
        <taxon>Clupeiformes</taxon>
        <taxon>Clupeoidei</taxon>
        <taxon>Clupeidae</taxon>
        <taxon>Alosa</taxon>
    </lineage>
</organism>